<evidence type="ECO:0000313" key="4">
    <source>
        <dbReference type="Proteomes" id="UP001157418"/>
    </source>
</evidence>
<dbReference type="PANTHER" id="PTHR35720">
    <property type="entry name" value="PROTEIN PLASTID TRANSCRIPTIONALLY ACTIVE 12, CHLOROPLASTIC"/>
    <property type="match status" value="1"/>
</dbReference>
<dbReference type="InterPro" id="IPR013632">
    <property type="entry name" value="Rad51_C"/>
</dbReference>
<dbReference type="Proteomes" id="UP001157418">
    <property type="component" value="Unassembled WGS sequence"/>
</dbReference>
<dbReference type="InterPro" id="IPR027417">
    <property type="entry name" value="P-loop_NTPase"/>
</dbReference>
<dbReference type="EMBL" id="CAKMRJ010005634">
    <property type="protein sequence ID" value="CAH1449169.1"/>
    <property type="molecule type" value="Genomic_DNA"/>
</dbReference>
<feature type="region of interest" description="Disordered" evidence="1">
    <location>
        <begin position="1"/>
        <end position="21"/>
    </location>
</feature>
<dbReference type="GO" id="GO:0009416">
    <property type="term" value="P:response to light stimulus"/>
    <property type="evidence" value="ECO:0007669"/>
    <property type="project" value="InterPro"/>
</dbReference>
<dbReference type="GO" id="GO:0009507">
    <property type="term" value="C:chloroplast"/>
    <property type="evidence" value="ECO:0007669"/>
    <property type="project" value="InterPro"/>
</dbReference>
<feature type="domain" description="Rad51-like C-terminal" evidence="2">
    <location>
        <begin position="165"/>
        <end position="230"/>
    </location>
</feature>
<dbReference type="GO" id="GO:0005634">
    <property type="term" value="C:nucleus"/>
    <property type="evidence" value="ECO:0007669"/>
    <property type="project" value="InterPro"/>
</dbReference>
<protein>
    <recommendedName>
        <fullName evidence="2">Rad51-like C-terminal domain-containing protein</fullName>
    </recommendedName>
</protein>
<dbReference type="InterPro" id="IPR034581">
    <property type="entry name" value="PTAC12"/>
</dbReference>
<reference evidence="3 4" key="1">
    <citation type="submission" date="2022-01" db="EMBL/GenBank/DDBJ databases">
        <authorList>
            <person name="Xiong W."/>
            <person name="Schranz E."/>
        </authorList>
    </citation>
    <scope>NUCLEOTIDE SEQUENCE [LARGE SCALE GENOMIC DNA]</scope>
</reference>
<proteinExistence type="predicted"/>
<dbReference type="GO" id="GO:0045893">
    <property type="term" value="P:positive regulation of DNA-templated transcription"/>
    <property type="evidence" value="ECO:0007669"/>
    <property type="project" value="TreeGrafter"/>
</dbReference>
<dbReference type="Pfam" id="PF08423">
    <property type="entry name" value="Rad51"/>
    <property type="match status" value="1"/>
</dbReference>
<dbReference type="Gene3D" id="3.40.50.300">
    <property type="entry name" value="P-loop containing nucleotide triphosphate hydrolases"/>
    <property type="match status" value="1"/>
</dbReference>
<dbReference type="GO" id="GO:0042793">
    <property type="term" value="P:plastid transcription"/>
    <property type="evidence" value="ECO:0007669"/>
    <property type="project" value="TreeGrafter"/>
</dbReference>
<organism evidence="3 4">
    <name type="scientific">Lactuca virosa</name>
    <dbReference type="NCBI Taxonomy" id="75947"/>
    <lineage>
        <taxon>Eukaryota</taxon>
        <taxon>Viridiplantae</taxon>
        <taxon>Streptophyta</taxon>
        <taxon>Embryophyta</taxon>
        <taxon>Tracheophyta</taxon>
        <taxon>Spermatophyta</taxon>
        <taxon>Magnoliopsida</taxon>
        <taxon>eudicotyledons</taxon>
        <taxon>Gunneridae</taxon>
        <taxon>Pentapetalae</taxon>
        <taxon>asterids</taxon>
        <taxon>campanulids</taxon>
        <taxon>Asterales</taxon>
        <taxon>Asteraceae</taxon>
        <taxon>Cichorioideae</taxon>
        <taxon>Cichorieae</taxon>
        <taxon>Lactucinae</taxon>
        <taxon>Lactuca</taxon>
    </lineage>
</organism>
<evidence type="ECO:0000313" key="3">
    <source>
        <dbReference type="EMBL" id="CAH1449169.1"/>
    </source>
</evidence>
<comment type="caution">
    <text evidence="3">The sequence shown here is derived from an EMBL/GenBank/DDBJ whole genome shotgun (WGS) entry which is preliminary data.</text>
</comment>
<evidence type="ECO:0000259" key="2">
    <source>
        <dbReference type="Pfam" id="PF08423"/>
    </source>
</evidence>
<dbReference type="AlphaFoldDB" id="A0AAU9PGF0"/>
<accession>A0AAU9PGF0</accession>
<gene>
    <name evidence="3" type="ORF">LVIROSA_LOCUS34672</name>
</gene>
<evidence type="ECO:0000256" key="1">
    <source>
        <dbReference type="SAM" id="MobiDB-lite"/>
    </source>
</evidence>
<dbReference type="PANTHER" id="PTHR35720:SF1">
    <property type="entry name" value="PROTEIN PLASTID TRANSCRIPTIONALLY ACTIVE 12, CHLOROPLASTIC"/>
    <property type="match status" value="1"/>
</dbReference>
<keyword evidence="4" id="KW-1185">Reference proteome</keyword>
<name>A0AAU9PGF0_9ASTR</name>
<sequence length="236" mass="26785">MKLYNKSSTTPAFNSTETNTVLDQEDDLSEDLDQDLKNQKTSFLTLWCIKRNLKWSHLLVKSYGGTGENQIKNNGPGGRKNNDPGVFLKAMAEIHQIKLFGEEPTLTETALYRARKHLYKEERLQDERERLQKEGLKGYFSICSNCLAIQGKGLKLEDIKVVLSHTSNDPSAVKIVDSVIALFRVDFTGRGELAERQVSYFLQQKLAQMLSRLTKIAEEFNVAVYMTNQGSTSTFH</sequence>
<dbReference type="GO" id="GO:0090228">
    <property type="term" value="P:positive regulation of red or far-red light signaling pathway"/>
    <property type="evidence" value="ECO:0007669"/>
    <property type="project" value="InterPro"/>
</dbReference>